<sequence length="101" mass="10154">MSGNAVRAGVIGALALSAFYALVVGFAGGLAHLGGQTAEDWPWLVLIVGGFGAQIGLFAGLRRRKRLHTDVRAATGGGAGASAAGMVVCCAHHIADLVPCR</sequence>
<keyword evidence="1" id="KW-0812">Transmembrane</keyword>
<keyword evidence="3" id="KW-1185">Reference proteome</keyword>
<dbReference type="EMBL" id="JAXAVV010000044">
    <property type="protein sequence ID" value="MDX8056497.1"/>
    <property type="molecule type" value="Genomic_DNA"/>
</dbReference>
<feature type="transmembrane region" description="Helical" evidence="1">
    <location>
        <begin position="73"/>
        <end position="95"/>
    </location>
</feature>
<dbReference type="Proteomes" id="UP001271792">
    <property type="component" value="Unassembled WGS sequence"/>
</dbReference>
<organism evidence="2 3">
    <name type="scientific">Lentzea kristufekii</name>
    <dbReference type="NCBI Taxonomy" id="3095430"/>
    <lineage>
        <taxon>Bacteria</taxon>
        <taxon>Bacillati</taxon>
        <taxon>Actinomycetota</taxon>
        <taxon>Actinomycetes</taxon>
        <taxon>Pseudonocardiales</taxon>
        <taxon>Pseudonocardiaceae</taxon>
        <taxon>Lentzea</taxon>
    </lineage>
</organism>
<gene>
    <name evidence="2" type="ORF">SK571_44585</name>
</gene>
<keyword evidence="1" id="KW-0472">Membrane</keyword>
<name>A0ABU4U7D2_9PSEU</name>
<dbReference type="RefSeq" id="WP_319990160.1">
    <property type="nucleotide sequence ID" value="NZ_JAXAVV010000044.1"/>
</dbReference>
<evidence type="ECO:0000313" key="2">
    <source>
        <dbReference type="EMBL" id="MDX8056497.1"/>
    </source>
</evidence>
<feature type="transmembrane region" description="Helical" evidence="1">
    <location>
        <begin position="41"/>
        <end position="61"/>
    </location>
</feature>
<evidence type="ECO:0000313" key="3">
    <source>
        <dbReference type="Proteomes" id="UP001271792"/>
    </source>
</evidence>
<proteinExistence type="predicted"/>
<keyword evidence="1" id="KW-1133">Transmembrane helix</keyword>
<feature type="transmembrane region" description="Helical" evidence="1">
    <location>
        <begin position="12"/>
        <end position="35"/>
    </location>
</feature>
<accession>A0ABU4U7D2</accession>
<evidence type="ECO:0000256" key="1">
    <source>
        <dbReference type="SAM" id="Phobius"/>
    </source>
</evidence>
<comment type="caution">
    <text evidence="2">The sequence shown here is derived from an EMBL/GenBank/DDBJ whole genome shotgun (WGS) entry which is preliminary data.</text>
</comment>
<reference evidence="2 3" key="1">
    <citation type="submission" date="2023-11" db="EMBL/GenBank/DDBJ databases">
        <title>Lentzea sokolovensis, sp. nov., Lentzea kristufkii, sp. nov., and Lentzea miocenensis, sp. nov., rare actinobacteria from Sokolov Coal Basin, Miocene lacustrine sediment, Czech Republic.</title>
        <authorList>
            <person name="Lara A."/>
            <person name="Kotroba L."/>
            <person name="Nouioui I."/>
            <person name="Neumann-Schaal M."/>
            <person name="Mast Y."/>
            <person name="Chronakova A."/>
        </authorList>
    </citation>
    <scope>NUCLEOTIDE SEQUENCE [LARGE SCALE GENOMIC DNA]</scope>
    <source>
        <strain evidence="2 3">BCCO 10_0798</strain>
    </source>
</reference>
<protein>
    <submittedName>
        <fullName evidence="2">Uncharacterized protein</fullName>
    </submittedName>
</protein>